<dbReference type="InterPro" id="IPR012318">
    <property type="entry name" value="HTH_CRP"/>
</dbReference>
<dbReference type="InterPro" id="IPR001845">
    <property type="entry name" value="HTH_ArsR_DNA-bd_dom"/>
</dbReference>
<evidence type="ECO:0000256" key="1">
    <source>
        <dbReference type="ARBA" id="ARBA00023015"/>
    </source>
</evidence>
<dbReference type="RefSeq" id="WP_345504891.1">
    <property type="nucleotide sequence ID" value="NZ_BAABLO010000012.1"/>
</dbReference>
<dbReference type="PANTHER" id="PTHR30363">
    <property type="entry name" value="HTH-TYPE TRANSCRIPTIONAL REGULATOR SRLR-RELATED"/>
    <property type="match status" value="1"/>
</dbReference>
<dbReference type="InterPro" id="IPR050313">
    <property type="entry name" value="Carb_Metab_HTH_regulators"/>
</dbReference>
<dbReference type="Proteomes" id="UP001500556">
    <property type="component" value="Unassembled WGS sequence"/>
</dbReference>
<name>A0ABP8YK38_9MICO</name>
<reference evidence="7" key="1">
    <citation type="journal article" date="2019" name="Int. J. Syst. Evol. Microbiol.">
        <title>The Global Catalogue of Microorganisms (GCM) 10K type strain sequencing project: providing services to taxonomists for standard genome sequencing and annotation.</title>
        <authorList>
            <consortium name="The Broad Institute Genomics Platform"/>
            <consortium name="The Broad Institute Genome Sequencing Center for Infectious Disease"/>
            <person name="Wu L."/>
            <person name="Ma J."/>
        </authorList>
    </citation>
    <scope>NUCLEOTIDE SEQUENCE [LARGE SCALE GENOMIC DNA]</scope>
    <source>
        <strain evidence="7">JCM 18961</strain>
    </source>
</reference>
<dbReference type="InterPro" id="IPR036390">
    <property type="entry name" value="WH_DNA-bd_sf"/>
</dbReference>
<dbReference type="InterPro" id="IPR036388">
    <property type="entry name" value="WH-like_DNA-bd_sf"/>
</dbReference>
<feature type="domain" description="HTH arsR-type" evidence="4">
    <location>
        <begin position="1"/>
        <end position="90"/>
    </location>
</feature>
<organism evidence="6 7">
    <name type="scientific">Pedococcus ginsenosidimutans</name>
    <dbReference type="NCBI Taxonomy" id="490570"/>
    <lineage>
        <taxon>Bacteria</taxon>
        <taxon>Bacillati</taxon>
        <taxon>Actinomycetota</taxon>
        <taxon>Actinomycetes</taxon>
        <taxon>Micrococcales</taxon>
        <taxon>Intrasporangiaceae</taxon>
        <taxon>Pedococcus</taxon>
    </lineage>
</organism>
<gene>
    <name evidence="6" type="ORF">GCM10025782_32330</name>
</gene>
<dbReference type="CDD" id="cd00090">
    <property type="entry name" value="HTH_ARSR"/>
    <property type="match status" value="1"/>
</dbReference>
<evidence type="ECO:0000256" key="2">
    <source>
        <dbReference type="ARBA" id="ARBA00023163"/>
    </source>
</evidence>
<dbReference type="PROSITE" id="PS51000">
    <property type="entry name" value="HTH_DEOR_2"/>
    <property type="match status" value="1"/>
</dbReference>
<dbReference type="PROSITE" id="PS50987">
    <property type="entry name" value="HTH_ARSR_2"/>
    <property type="match status" value="1"/>
</dbReference>
<dbReference type="SMART" id="SM00418">
    <property type="entry name" value="HTH_ARSR"/>
    <property type="match status" value="1"/>
</dbReference>
<dbReference type="PANTHER" id="PTHR30363:SF28">
    <property type="entry name" value="TRANSCRIPTIONAL REGULATORY PROTEIN-RELATED"/>
    <property type="match status" value="1"/>
</dbReference>
<evidence type="ECO:0000259" key="5">
    <source>
        <dbReference type="PROSITE" id="PS51000"/>
    </source>
</evidence>
<dbReference type="Gene3D" id="1.10.10.10">
    <property type="entry name" value="Winged helix-like DNA-binding domain superfamily/Winged helix DNA-binding domain"/>
    <property type="match status" value="1"/>
</dbReference>
<feature type="region of interest" description="Disordered" evidence="3">
    <location>
        <begin position="226"/>
        <end position="251"/>
    </location>
</feature>
<dbReference type="SMART" id="SM00419">
    <property type="entry name" value="HTH_CRP"/>
    <property type="match status" value="1"/>
</dbReference>
<dbReference type="Pfam" id="PF12840">
    <property type="entry name" value="HTH_20"/>
    <property type="match status" value="1"/>
</dbReference>
<evidence type="ECO:0000256" key="3">
    <source>
        <dbReference type="SAM" id="MobiDB-lite"/>
    </source>
</evidence>
<keyword evidence="2" id="KW-0804">Transcription</keyword>
<sequence length="251" mass="26619">MNIAVAPQVLESRTRDRVLQVISERGPVTAATLADELGLTVPAVRRHLENLEEAGLIVEREQGPSAGHRGRGRPARAYVVSDAGHQALESDYDHLAMEALRFLSDEAGDGAVRRFAEQRVAELEQRYAVELAAAGASPAARVDALVGALTRDGFAASARPVGEQGSATPFTGIQLCQGHCPVQTAAREFPQFCDAETDAFSRLLGVHVQRLATLAHGDHVCTTFVPTGTSPQTTTPSDTTTAVTPTEGSTR</sequence>
<evidence type="ECO:0000313" key="6">
    <source>
        <dbReference type="EMBL" id="GAA4730766.1"/>
    </source>
</evidence>
<keyword evidence="1" id="KW-0805">Transcription regulation</keyword>
<dbReference type="EMBL" id="BAABLO010000012">
    <property type="protein sequence ID" value="GAA4730766.1"/>
    <property type="molecule type" value="Genomic_DNA"/>
</dbReference>
<accession>A0ABP8YK38</accession>
<dbReference type="InterPro" id="IPR001034">
    <property type="entry name" value="DeoR_HTH"/>
</dbReference>
<protein>
    <submittedName>
        <fullName evidence="6">Transcriptional regulator</fullName>
    </submittedName>
</protein>
<keyword evidence="7" id="KW-1185">Reference proteome</keyword>
<comment type="caution">
    <text evidence="6">The sequence shown here is derived from an EMBL/GenBank/DDBJ whole genome shotgun (WGS) entry which is preliminary data.</text>
</comment>
<feature type="domain" description="HTH deoR-type" evidence="5">
    <location>
        <begin position="11"/>
        <end position="66"/>
    </location>
</feature>
<proteinExistence type="predicted"/>
<dbReference type="SUPFAM" id="SSF46785">
    <property type="entry name" value="Winged helix' DNA-binding domain"/>
    <property type="match status" value="1"/>
</dbReference>
<dbReference type="InterPro" id="IPR011991">
    <property type="entry name" value="ArsR-like_HTH"/>
</dbReference>
<evidence type="ECO:0000313" key="7">
    <source>
        <dbReference type="Proteomes" id="UP001500556"/>
    </source>
</evidence>
<evidence type="ECO:0000259" key="4">
    <source>
        <dbReference type="PROSITE" id="PS50987"/>
    </source>
</evidence>